<dbReference type="PANTHER" id="PTHR13748">
    <property type="entry name" value="COBW-RELATED"/>
    <property type="match status" value="1"/>
</dbReference>
<evidence type="ECO:0000313" key="9">
    <source>
        <dbReference type="EMBL" id="OLP98941.1"/>
    </source>
</evidence>
<dbReference type="GO" id="GO:0005737">
    <property type="term" value="C:cytoplasm"/>
    <property type="evidence" value="ECO:0007669"/>
    <property type="project" value="TreeGrafter"/>
</dbReference>
<comment type="catalytic activity">
    <reaction evidence="5">
        <text>GTP + H2O = GDP + phosphate + H(+)</text>
        <dbReference type="Rhea" id="RHEA:19669"/>
        <dbReference type="ChEBI" id="CHEBI:15377"/>
        <dbReference type="ChEBI" id="CHEBI:15378"/>
        <dbReference type="ChEBI" id="CHEBI:37565"/>
        <dbReference type="ChEBI" id="CHEBI:43474"/>
        <dbReference type="ChEBI" id="CHEBI:58189"/>
    </reaction>
    <physiologicalReaction direction="left-to-right" evidence="5">
        <dbReference type="Rhea" id="RHEA:19670"/>
    </physiologicalReaction>
</comment>
<dbReference type="Pfam" id="PF02492">
    <property type="entry name" value="cobW"/>
    <property type="match status" value="1"/>
</dbReference>
<evidence type="ECO:0000256" key="7">
    <source>
        <dbReference type="SAM" id="MobiDB-lite"/>
    </source>
</evidence>
<comment type="caution">
    <text evidence="9">The sequence shown here is derived from an EMBL/GenBank/DDBJ whole genome shotgun (WGS) entry which is preliminary data.</text>
</comment>
<evidence type="ECO:0000256" key="4">
    <source>
        <dbReference type="ARBA" id="ARBA00034320"/>
    </source>
</evidence>
<dbReference type="InterPro" id="IPR036627">
    <property type="entry name" value="CobW-likC_sf"/>
</dbReference>
<comment type="similarity">
    <text evidence="4">Belongs to the SIMIBI class G3E GTPase family. ZNG1 subfamily.</text>
</comment>
<keyword evidence="10" id="KW-1185">Reference proteome</keyword>
<feature type="region of interest" description="Disordered" evidence="7">
    <location>
        <begin position="316"/>
        <end position="338"/>
    </location>
</feature>
<dbReference type="SMART" id="SM00833">
    <property type="entry name" value="CobW_C"/>
    <property type="match status" value="1"/>
</dbReference>
<reference evidence="9 10" key="1">
    <citation type="submission" date="2016-02" db="EMBL/GenBank/DDBJ databases">
        <title>Genome analysis of coral dinoflagellate symbionts highlights evolutionary adaptations to a symbiotic lifestyle.</title>
        <authorList>
            <person name="Aranda M."/>
            <person name="Li Y."/>
            <person name="Liew Y.J."/>
            <person name="Baumgarten S."/>
            <person name="Simakov O."/>
            <person name="Wilson M."/>
            <person name="Piel J."/>
            <person name="Ashoor H."/>
            <person name="Bougouffa S."/>
            <person name="Bajic V.B."/>
            <person name="Ryu T."/>
            <person name="Ravasi T."/>
            <person name="Bayer T."/>
            <person name="Micklem G."/>
            <person name="Kim H."/>
            <person name="Bhak J."/>
            <person name="Lajeunesse T.C."/>
            <person name="Voolstra C.R."/>
        </authorList>
    </citation>
    <scope>NUCLEOTIDE SEQUENCE [LARGE SCALE GENOMIC DNA]</scope>
    <source>
        <strain evidence="9 10">CCMP2467</strain>
    </source>
</reference>
<dbReference type="EMBL" id="LSRX01000380">
    <property type="protein sequence ID" value="OLP98941.1"/>
    <property type="molecule type" value="Genomic_DNA"/>
</dbReference>
<keyword evidence="3" id="KW-0143">Chaperone</keyword>
<keyword evidence="1" id="KW-0547">Nucleotide-binding</keyword>
<proteinExistence type="inferred from homology"/>
<dbReference type="Proteomes" id="UP000186817">
    <property type="component" value="Unassembled WGS sequence"/>
</dbReference>
<dbReference type="Gene3D" id="3.40.50.300">
    <property type="entry name" value="P-loop containing nucleotide triphosphate hydrolases"/>
    <property type="match status" value="1"/>
</dbReference>
<organism evidence="9 10">
    <name type="scientific">Symbiodinium microadriaticum</name>
    <name type="common">Dinoflagellate</name>
    <name type="synonym">Zooxanthella microadriatica</name>
    <dbReference type="NCBI Taxonomy" id="2951"/>
    <lineage>
        <taxon>Eukaryota</taxon>
        <taxon>Sar</taxon>
        <taxon>Alveolata</taxon>
        <taxon>Dinophyceae</taxon>
        <taxon>Suessiales</taxon>
        <taxon>Symbiodiniaceae</taxon>
        <taxon>Symbiodinium</taxon>
    </lineage>
</organism>
<evidence type="ECO:0000313" key="10">
    <source>
        <dbReference type="Proteomes" id="UP000186817"/>
    </source>
</evidence>
<accession>A0A1Q9DUW5</accession>
<evidence type="ECO:0000256" key="6">
    <source>
        <dbReference type="SAM" id="Coils"/>
    </source>
</evidence>
<protein>
    <submittedName>
        <fullName evidence="9">COBW domain-containing protein 1</fullName>
    </submittedName>
</protein>
<evidence type="ECO:0000256" key="2">
    <source>
        <dbReference type="ARBA" id="ARBA00022801"/>
    </source>
</evidence>
<dbReference type="PANTHER" id="PTHR13748:SF62">
    <property type="entry name" value="COBW DOMAIN-CONTAINING PROTEIN"/>
    <property type="match status" value="1"/>
</dbReference>
<dbReference type="InterPro" id="IPR051316">
    <property type="entry name" value="Zinc-reg_GTPase_activator"/>
</dbReference>
<dbReference type="GO" id="GO:0000166">
    <property type="term" value="F:nucleotide binding"/>
    <property type="evidence" value="ECO:0007669"/>
    <property type="project" value="UniProtKB-KW"/>
</dbReference>
<dbReference type="CDD" id="cd03112">
    <property type="entry name" value="CobW-like"/>
    <property type="match status" value="1"/>
</dbReference>
<evidence type="ECO:0000256" key="5">
    <source>
        <dbReference type="ARBA" id="ARBA00049117"/>
    </source>
</evidence>
<sequence>MTVFRRMRRFSEKPCVLQLGIERGLIFLALEQPGRALRDLRASLDLGLSEAEQKALEMKDREAEQLRKVPVTILTGFLGSGKTTLLNFVLKARHGYKYAIIENEVGQIGIDNQLLKTANATAAHTTEQVVLLDNGCLCCTVRSDLVEAVKQILLKADAEAANAQAANGTTDAPAPKVLDGILIETTGLADPGPVCKTFYVEPDLRERTRVDCVLTVVDACHFLQQLSRSRSEGAVNESMQQVAFADKILLNKVDAASATSLQEVETTIRSINALCPILRCSLAKNPSELPLDELFTAQGFSLDRILERMLEKPGEGSWQLSTPVESSDGRRSKRAKTGGFLRASRHDAGVGSCSIALTGAPLVIQRFVEVMSALKNEHALDLYRYKGVVCVKEASGELKQAVLQGVHDMCEFEPRGDWPDGKEPLSQLVFIGRNLERDKWMRLFTFCQSGVLDDPEDRRLPDASEHFAVRWQQLPRLQRVLKELVDTQREILSGLRSQATDGLNIDALCRDLPQFPPGDRVVLGPDHPQVHALGRELKTELQASRGALRSAMTSLRALEPSFEAAAGRAGEVVEILCASLPPDLPDSVQSLLDKAQLQAVAREEVPSQILDAGSLLDDALVAELRASLQAGRDVKEREAVQAAAAGRSATAAAQVADLSARLYTLGRDMCDAETDSSEQVLQAEADLFELCRQTEDAGVALEGQISTTTAAIHRAAEACAQQVHAKAADLEVPYSNPNNPFPHSLLRTRAEASRCRSLWRLKLEELAGQQHDLETRQSESSGCWAEEAEEAQKELEEVWKSLATARKEIQAIREDLEQTATDVKERRTVELRRAELQQQLRGYAERTQELKGIRRLKPYSMYSVSTSLNELETQIRREEEDRLTWREEARALAAELTPELDEAERLSLAWCPLALLRALCSFGQAQWVTAGSSWTEDVTVLTLCMKIHGGAIGNWDEASEDDSRFPEGLRGSGSKKEKKGAKNYGQEQGCDCEFGR</sequence>
<gene>
    <name evidence="9" type="primary">Cbwd1</name>
    <name evidence="9" type="ORF">AK812_SmicGene18556</name>
</gene>
<evidence type="ECO:0000259" key="8">
    <source>
        <dbReference type="SMART" id="SM00833"/>
    </source>
</evidence>
<dbReference type="Pfam" id="PF07683">
    <property type="entry name" value="CobW_C"/>
    <property type="match status" value="1"/>
</dbReference>
<dbReference type="SUPFAM" id="SSF90002">
    <property type="entry name" value="Hypothetical protein YjiA, C-terminal domain"/>
    <property type="match status" value="1"/>
</dbReference>
<dbReference type="AlphaFoldDB" id="A0A1Q9DUW5"/>
<evidence type="ECO:0000256" key="3">
    <source>
        <dbReference type="ARBA" id="ARBA00023186"/>
    </source>
</evidence>
<evidence type="ECO:0000256" key="1">
    <source>
        <dbReference type="ARBA" id="ARBA00022741"/>
    </source>
</evidence>
<dbReference type="SUPFAM" id="SSF52540">
    <property type="entry name" value="P-loop containing nucleoside triphosphate hydrolases"/>
    <property type="match status" value="1"/>
</dbReference>
<dbReference type="OrthoDB" id="258627at2759"/>
<feature type="coiled-coil region" evidence="6">
    <location>
        <begin position="788"/>
        <end position="895"/>
    </location>
</feature>
<dbReference type="Gene3D" id="3.30.1220.10">
    <property type="entry name" value="CobW-like, C-terminal domain"/>
    <property type="match status" value="1"/>
</dbReference>
<keyword evidence="6" id="KW-0175">Coiled coil</keyword>
<name>A0A1Q9DUW5_SYMMI</name>
<keyword evidence="2" id="KW-0378">Hydrolase</keyword>
<dbReference type="GO" id="GO:0016787">
    <property type="term" value="F:hydrolase activity"/>
    <property type="evidence" value="ECO:0007669"/>
    <property type="project" value="UniProtKB-KW"/>
</dbReference>
<dbReference type="InterPro" id="IPR011629">
    <property type="entry name" value="CobW-like_C"/>
</dbReference>
<feature type="region of interest" description="Disordered" evidence="7">
    <location>
        <begin position="956"/>
        <end position="996"/>
    </location>
</feature>
<dbReference type="InterPro" id="IPR027417">
    <property type="entry name" value="P-loop_NTPase"/>
</dbReference>
<dbReference type="InterPro" id="IPR003495">
    <property type="entry name" value="CobW/HypB/UreG_nucleotide-bd"/>
</dbReference>
<feature type="domain" description="CobW C-terminal" evidence="8">
    <location>
        <begin position="352"/>
        <end position="448"/>
    </location>
</feature>